<evidence type="ECO:0000259" key="2">
    <source>
        <dbReference type="Pfam" id="PF01050"/>
    </source>
</evidence>
<dbReference type="CDD" id="cd02213">
    <property type="entry name" value="cupin_PMI_typeII_C"/>
    <property type="match status" value="1"/>
</dbReference>
<dbReference type="PANTHER" id="PTHR46390:SF1">
    <property type="entry name" value="MANNOSE-1-PHOSPHATE GUANYLYLTRANSFERASE"/>
    <property type="match status" value="1"/>
</dbReference>
<dbReference type="InterPro" id="IPR029044">
    <property type="entry name" value="Nucleotide-diphossugar_trans"/>
</dbReference>
<dbReference type="InterPro" id="IPR051161">
    <property type="entry name" value="Mannose-6P_isomerase_type2"/>
</dbReference>
<protein>
    <submittedName>
        <fullName evidence="3">Cupin domain-containing protein</fullName>
    </submittedName>
</protein>
<dbReference type="GO" id="GO:0009298">
    <property type="term" value="P:GDP-mannose biosynthetic process"/>
    <property type="evidence" value="ECO:0007669"/>
    <property type="project" value="TreeGrafter"/>
</dbReference>
<dbReference type="Proteomes" id="UP000886881">
    <property type="component" value="Unassembled WGS sequence"/>
</dbReference>
<name>A0A9D1GR60_9BACT</name>
<feature type="domain" description="Mannose-6-phosphate isomerase type II C-terminal" evidence="2">
    <location>
        <begin position="338"/>
        <end position="442"/>
    </location>
</feature>
<dbReference type="Gene3D" id="2.60.120.10">
    <property type="entry name" value="Jelly Rolls"/>
    <property type="match status" value="1"/>
</dbReference>
<sequence length="445" mass="49425">MQIILLSGGSGKRLWPLSNEARSKQFLPLLASPSGGRESMVQRVVRQLGEAGLDAEITVATNAAQKDIIVNQLGEKVGIVTEPERRDTFPAIALSSAWLAFGKNCPRDEVVVVMPCDPYTESGYFSTIAEMAECVRRGAADLVLMGIKPTYPSAKYGYVVPEKGVGDGWRRVSRFTEKPDVATAEKLLEEGAYWNGGVFAYRLGYLMDIVARYMKADNFDELRSRYAELPKISFDYEVAEKAESVAVVVYDGEWKDLGTWNTLCEELPAAVTGNGLLGKQAHNTNIVNELSIPIFCDGIDDAIVAASPDGILVSAKKTSENIKSYVEHLTDRPMYEERRWGSYRVLDRTKGPDGIESLTKNLFLKPGCNISYQRHNFREEVWTFVSGLGRLKLDGKETEVKAGDVVHIRKGELHGLKAVTPLNLIEVQIGSHLVEEDIERLEMNW</sequence>
<evidence type="ECO:0000313" key="3">
    <source>
        <dbReference type="EMBL" id="HIT47732.1"/>
    </source>
</evidence>
<proteinExistence type="predicted"/>
<dbReference type="SUPFAM" id="SSF51182">
    <property type="entry name" value="RmlC-like cupins"/>
    <property type="match status" value="1"/>
</dbReference>
<dbReference type="Pfam" id="PF01050">
    <property type="entry name" value="MannoseP_isomer"/>
    <property type="match status" value="1"/>
</dbReference>
<dbReference type="CDD" id="cd02509">
    <property type="entry name" value="GDP-M1P_Guanylyltransferase"/>
    <property type="match status" value="1"/>
</dbReference>
<comment type="caution">
    <text evidence="3">The sequence shown here is derived from an EMBL/GenBank/DDBJ whole genome shotgun (WGS) entry which is preliminary data.</text>
</comment>
<dbReference type="Gene3D" id="3.90.550.10">
    <property type="entry name" value="Spore Coat Polysaccharide Biosynthesis Protein SpsA, Chain A"/>
    <property type="match status" value="1"/>
</dbReference>
<reference evidence="3" key="2">
    <citation type="journal article" date="2021" name="PeerJ">
        <title>Extensive microbial diversity within the chicken gut microbiome revealed by metagenomics and culture.</title>
        <authorList>
            <person name="Gilroy R."/>
            <person name="Ravi A."/>
            <person name="Getino M."/>
            <person name="Pursley I."/>
            <person name="Horton D.L."/>
            <person name="Alikhan N.F."/>
            <person name="Baker D."/>
            <person name="Gharbi K."/>
            <person name="Hall N."/>
            <person name="Watson M."/>
            <person name="Adriaenssens E.M."/>
            <person name="Foster-Nyarko E."/>
            <person name="Jarju S."/>
            <person name="Secka A."/>
            <person name="Antonio M."/>
            <person name="Oren A."/>
            <person name="Chaudhuri R.R."/>
            <person name="La Ragione R."/>
            <person name="Hildebrand F."/>
            <person name="Pallen M.J."/>
        </authorList>
    </citation>
    <scope>NUCLEOTIDE SEQUENCE</scope>
    <source>
        <strain evidence="3">ChiHecec2B26-709</strain>
    </source>
</reference>
<dbReference type="InterPro" id="IPR011051">
    <property type="entry name" value="RmlC_Cupin_sf"/>
</dbReference>
<evidence type="ECO:0000259" key="1">
    <source>
        <dbReference type="Pfam" id="PF00483"/>
    </source>
</evidence>
<dbReference type="GO" id="GO:0004475">
    <property type="term" value="F:mannose-1-phosphate guanylyltransferase (GTP) activity"/>
    <property type="evidence" value="ECO:0007669"/>
    <property type="project" value="InterPro"/>
</dbReference>
<dbReference type="PANTHER" id="PTHR46390">
    <property type="entry name" value="MANNOSE-1-PHOSPHATE GUANYLYLTRANSFERASE"/>
    <property type="match status" value="1"/>
</dbReference>
<organism evidence="3 4">
    <name type="scientific">Candidatus Cryptobacteroides merdipullorum</name>
    <dbReference type="NCBI Taxonomy" id="2840771"/>
    <lineage>
        <taxon>Bacteria</taxon>
        <taxon>Pseudomonadati</taxon>
        <taxon>Bacteroidota</taxon>
        <taxon>Bacteroidia</taxon>
        <taxon>Bacteroidales</taxon>
        <taxon>Candidatus Cryptobacteroides</taxon>
    </lineage>
</organism>
<dbReference type="InterPro" id="IPR049577">
    <property type="entry name" value="GMPP_N"/>
</dbReference>
<dbReference type="AlphaFoldDB" id="A0A9D1GR60"/>
<reference evidence="3" key="1">
    <citation type="submission" date="2020-10" db="EMBL/GenBank/DDBJ databases">
        <authorList>
            <person name="Gilroy R."/>
        </authorList>
    </citation>
    <scope>NUCLEOTIDE SEQUENCE</scope>
    <source>
        <strain evidence="3">ChiHecec2B26-709</strain>
    </source>
</reference>
<evidence type="ECO:0000313" key="4">
    <source>
        <dbReference type="Proteomes" id="UP000886881"/>
    </source>
</evidence>
<dbReference type="InterPro" id="IPR014710">
    <property type="entry name" value="RmlC-like_jellyroll"/>
</dbReference>
<dbReference type="Pfam" id="PF00483">
    <property type="entry name" value="NTP_transferase"/>
    <property type="match status" value="1"/>
</dbReference>
<feature type="domain" description="Nucleotidyl transferase" evidence="1">
    <location>
        <begin position="4"/>
        <end position="266"/>
    </location>
</feature>
<accession>A0A9D1GR60</accession>
<dbReference type="InterPro" id="IPR005835">
    <property type="entry name" value="NTP_transferase_dom"/>
</dbReference>
<dbReference type="SUPFAM" id="SSF53448">
    <property type="entry name" value="Nucleotide-diphospho-sugar transferases"/>
    <property type="match status" value="1"/>
</dbReference>
<dbReference type="EMBL" id="DVLC01000139">
    <property type="protein sequence ID" value="HIT47732.1"/>
    <property type="molecule type" value="Genomic_DNA"/>
</dbReference>
<dbReference type="GO" id="GO:0005976">
    <property type="term" value="P:polysaccharide metabolic process"/>
    <property type="evidence" value="ECO:0007669"/>
    <property type="project" value="InterPro"/>
</dbReference>
<dbReference type="InterPro" id="IPR001538">
    <property type="entry name" value="Man6P_isomerase-2_C"/>
</dbReference>
<gene>
    <name evidence="3" type="ORF">IAC35_07760</name>
</gene>